<sequence length="56" mass="6299">MTTDRTAWLALASLAQPGQPRRTDAHIVTVGEKEHYDPRSARDAAEYRIALGYSKR</sequence>
<name>A0ABP4P8E7_9ACTN</name>
<comment type="caution">
    <text evidence="1">The sequence shown here is derived from an EMBL/GenBank/DDBJ whole genome shotgun (WGS) entry which is preliminary data.</text>
</comment>
<proteinExistence type="predicted"/>
<keyword evidence="2" id="KW-1185">Reference proteome</keyword>
<gene>
    <name evidence="1" type="ORF">GCM10009827_115180</name>
</gene>
<dbReference type="RefSeq" id="WP_344515074.1">
    <property type="nucleotide sequence ID" value="NZ_BAAAQD010000052.1"/>
</dbReference>
<protein>
    <submittedName>
        <fullName evidence="1">Uncharacterized protein</fullName>
    </submittedName>
</protein>
<evidence type="ECO:0000313" key="1">
    <source>
        <dbReference type="EMBL" id="GAA1574285.1"/>
    </source>
</evidence>
<reference evidence="2" key="1">
    <citation type="journal article" date="2019" name="Int. J. Syst. Evol. Microbiol.">
        <title>The Global Catalogue of Microorganisms (GCM) 10K type strain sequencing project: providing services to taxonomists for standard genome sequencing and annotation.</title>
        <authorList>
            <consortium name="The Broad Institute Genomics Platform"/>
            <consortium name="The Broad Institute Genome Sequencing Center for Infectious Disease"/>
            <person name="Wu L."/>
            <person name="Ma J."/>
        </authorList>
    </citation>
    <scope>NUCLEOTIDE SEQUENCE [LARGE SCALE GENOMIC DNA]</scope>
    <source>
        <strain evidence="2">JCM 15933</strain>
    </source>
</reference>
<organism evidence="1 2">
    <name type="scientific">Dactylosporangium maewongense</name>
    <dbReference type="NCBI Taxonomy" id="634393"/>
    <lineage>
        <taxon>Bacteria</taxon>
        <taxon>Bacillati</taxon>
        <taxon>Actinomycetota</taxon>
        <taxon>Actinomycetes</taxon>
        <taxon>Micromonosporales</taxon>
        <taxon>Micromonosporaceae</taxon>
        <taxon>Dactylosporangium</taxon>
    </lineage>
</organism>
<dbReference type="EMBL" id="BAAAQD010000052">
    <property type="protein sequence ID" value="GAA1574285.1"/>
    <property type="molecule type" value="Genomic_DNA"/>
</dbReference>
<dbReference type="Proteomes" id="UP001501470">
    <property type="component" value="Unassembled WGS sequence"/>
</dbReference>
<evidence type="ECO:0000313" key="2">
    <source>
        <dbReference type="Proteomes" id="UP001501470"/>
    </source>
</evidence>
<accession>A0ABP4P8E7</accession>